<evidence type="ECO:0000256" key="2">
    <source>
        <dbReference type="SAM" id="MobiDB-lite"/>
    </source>
</evidence>
<feature type="compositionally biased region" description="Polar residues" evidence="2">
    <location>
        <begin position="100"/>
        <end position="109"/>
    </location>
</feature>
<dbReference type="InterPro" id="IPR011010">
    <property type="entry name" value="DNA_brk_join_enz"/>
</dbReference>
<evidence type="ECO:0000313" key="4">
    <source>
        <dbReference type="Proteomes" id="UP001550210"/>
    </source>
</evidence>
<reference evidence="3 4" key="1">
    <citation type="submission" date="2024-06" db="EMBL/GenBank/DDBJ databases">
        <title>The Natural Products Discovery Center: Release of the First 8490 Sequenced Strains for Exploring Actinobacteria Biosynthetic Diversity.</title>
        <authorList>
            <person name="Kalkreuter E."/>
            <person name="Kautsar S.A."/>
            <person name="Yang D."/>
            <person name="Bader C.D."/>
            <person name="Teijaro C.N."/>
            <person name="Fluegel L."/>
            <person name="Davis C.M."/>
            <person name="Simpson J.R."/>
            <person name="Lauterbach L."/>
            <person name="Steele A.D."/>
            <person name="Gui C."/>
            <person name="Meng S."/>
            <person name="Li G."/>
            <person name="Viehrig K."/>
            <person name="Ye F."/>
            <person name="Su P."/>
            <person name="Kiefer A.F."/>
            <person name="Nichols A."/>
            <person name="Cepeda A.J."/>
            <person name="Yan W."/>
            <person name="Fan B."/>
            <person name="Jiang Y."/>
            <person name="Adhikari A."/>
            <person name="Zheng C.-J."/>
            <person name="Schuster L."/>
            <person name="Cowan T.M."/>
            <person name="Smanski M.J."/>
            <person name="Chevrette M.G."/>
            <person name="De Carvalho L.P.S."/>
            <person name="Shen B."/>
        </authorList>
    </citation>
    <scope>NUCLEOTIDE SEQUENCE [LARGE SCALE GENOMIC DNA]</scope>
    <source>
        <strain evidence="3 4">NPDC006434</strain>
    </source>
</reference>
<sequence length="109" mass="11671">GCPQLHRPAATGSAVKVSHLHSNHCASRRTHDLRHTGHTLSTRSGATLKDTMVRAGQSSEKAALIYQHSGDERQEVVAAGLDATVRKARAATRDREPDQPSGTNLARGE</sequence>
<protein>
    <recommendedName>
        <fullName evidence="5">Phage integrase family protein</fullName>
    </recommendedName>
</protein>
<evidence type="ECO:0000313" key="3">
    <source>
        <dbReference type="EMBL" id="MET9848646.1"/>
    </source>
</evidence>
<dbReference type="SUPFAM" id="SSF56349">
    <property type="entry name" value="DNA breaking-rejoining enzymes"/>
    <property type="match status" value="1"/>
</dbReference>
<gene>
    <name evidence="3" type="ORF">ABZZ21_29725</name>
</gene>
<organism evidence="3 4">
    <name type="scientific">Streptomyces ossamyceticus</name>
    <dbReference type="NCBI Taxonomy" id="249581"/>
    <lineage>
        <taxon>Bacteria</taxon>
        <taxon>Bacillati</taxon>
        <taxon>Actinomycetota</taxon>
        <taxon>Actinomycetes</taxon>
        <taxon>Kitasatosporales</taxon>
        <taxon>Streptomycetaceae</taxon>
        <taxon>Streptomyces</taxon>
    </lineage>
</organism>
<evidence type="ECO:0008006" key="5">
    <source>
        <dbReference type="Google" id="ProtNLM"/>
    </source>
</evidence>
<evidence type="ECO:0000256" key="1">
    <source>
        <dbReference type="ARBA" id="ARBA00023172"/>
    </source>
</evidence>
<dbReference type="InterPro" id="IPR013762">
    <property type="entry name" value="Integrase-like_cat_sf"/>
</dbReference>
<proteinExistence type="predicted"/>
<keyword evidence="4" id="KW-1185">Reference proteome</keyword>
<dbReference type="EMBL" id="JBEXPZ010000042">
    <property type="protein sequence ID" value="MET9848646.1"/>
    <property type="molecule type" value="Genomic_DNA"/>
</dbReference>
<accession>A0ABV2V4A6</accession>
<dbReference type="Gene3D" id="1.10.443.10">
    <property type="entry name" value="Intergrase catalytic core"/>
    <property type="match status" value="1"/>
</dbReference>
<feature type="region of interest" description="Disordered" evidence="2">
    <location>
        <begin position="87"/>
        <end position="109"/>
    </location>
</feature>
<comment type="caution">
    <text evidence="3">The sequence shown here is derived from an EMBL/GenBank/DDBJ whole genome shotgun (WGS) entry which is preliminary data.</text>
</comment>
<keyword evidence="1" id="KW-0233">DNA recombination</keyword>
<feature type="region of interest" description="Disordered" evidence="2">
    <location>
        <begin position="1"/>
        <end position="21"/>
    </location>
</feature>
<feature type="non-terminal residue" evidence="3">
    <location>
        <position position="1"/>
    </location>
</feature>
<name>A0ABV2V4A6_9ACTN</name>
<dbReference type="Proteomes" id="UP001550210">
    <property type="component" value="Unassembled WGS sequence"/>
</dbReference>